<dbReference type="EMBL" id="JAAOMP010000172">
    <property type="protein sequence ID" value="MBU2761730.1"/>
    <property type="molecule type" value="Genomic_DNA"/>
</dbReference>
<feature type="region of interest" description="Disordered" evidence="1">
    <location>
        <begin position="1"/>
        <end position="21"/>
    </location>
</feature>
<feature type="transmembrane region" description="Helical" evidence="2">
    <location>
        <begin position="27"/>
        <end position="45"/>
    </location>
</feature>
<name>A0ABS6A5U2_9PROT</name>
<dbReference type="Proteomes" id="UP000755654">
    <property type="component" value="Unassembled WGS sequence"/>
</dbReference>
<keyword evidence="2" id="KW-1133">Transmembrane helix</keyword>
<keyword evidence="4" id="KW-1185">Reference proteome</keyword>
<proteinExistence type="predicted"/>
<organism evidence="3 4">
    <name type="scientific">Acidithiobacillus sulfurivorans</name>
    <dbReference type="NCBI Taxonomy" id="1958756"/>
    <lineage>
        <taxon>Bacteria</taxon>
        <taxon>Pseudomonadati</taxon>
        <taxon>Pseudomonadota</taxon>
        <taxon>Acidithiobacillia</taxon>
        <taxon>Acidithiobacillales</taxon>
        <taxon>Acidithiobacillaceae</taxon>
        <taxon>Acidithiobacillus</taxon>
    </lineage>
</organism>
<sequence length="99" mass="10601">MKPLHQLQRNRRSYKSHDESGQGMTEYLIITALIAVAAIGVFAYFGQTIRDQISGLAEQVSGQSSTTQVSSAQTAAGKAVTSATAQKNLSNYNAHQDGQ</sequence>
<reference evidence="3 4" key="1">
    <citation type="journal article" date="2021" name="ISME J.">
        <title>Genomic evolution of the class Acidithiobacillia: deep-branching Proteobacteria living in extreme acidic conditions.</title>
        <authorList>
            <person name="Moya-Beltran A."/>
            <person name="Beard S."/>
            <person name="Rojas-Villalobos C."/>
            <person name="Issotta F."/>
            <person name="Gallardo Y."/>
            <person name="Ulloa R."/>
            <person name="Giaveno A."/>
            <person name="Degli Esposti M."/>
            <person name="Johnson D.B."/>
            <person name="Quatrini R."/>
        </authorList>
    </citation>
    <scope>NUCLEOTIDE SEQUENCE [LARGE SCALE GENOMIC DNA]</scope>
    <source>
        <strain evidence="3 4">RW2</strain>
    </source>
</reference>
<accession>A0ABS6A5U2</accession>
<keyword evidence="2" id="KW-0472">Membrane</keyword>
<dbReference type="RefSeq" id="WP_215885210.1">
    <property type="nucleotide sequence ID" value="NZ_JAAOMP010000172.1"/>
</dbReference>
<comment type="caution">
    <text evidence="3">The sequence shown here is derived from an EMBL/GenBank/DDBJ whole genome shotgun (WGS) entry which is preliminary data.</text>
</comment>
<keyword evidence="2" id="KW-0812">Transmembrane</keyword>
<evidence type="ECO:0000313" key="3">
    <source>
        <dbReference type="EMBL" id="MBU2761730.1"/>
    </source>
</evidence>
<evidence type="ECO:0000313" key="4">
    <source>
        <dbReference type="Proteomes" id="UP000755654"/>
    </source>
</evidence>
<protein>
    <submittedName>
        <fullName evidence="3">Pilus assembly protein</fullName>
    </submittedName>
</protein>
<evidence type="ECO:0000256" key="1">
    <source>
        <dbReference type="SAM" id="MobiDB-lite"/>
    </source>
</evidence>
<evidence type="ECO:0000256" key="2">
    <source>
        <dbReference type="SAM" id="Phobius"/>
    </source>
</evidence>
<gene>
    <name evidence="3" type="ORF">HAP95_16485</name>
</gene>